<sequence length="104" mass="11764">PSKQQLLQEEVKKEEDSPPVYRSTRSSRKKAETEKTTKTTRKMTDLEDVKPNIKALQQQQQHKKTPASFQCSNLDDGSVREGECNGGDKERCKWGGGGGLEIWK</sequence>
<dbReference type="HOGENOM" id="CLU_2256696_0_0_1"/>
<proteinExistence type="predicted"/>
<protein>
    <submittedName>
        <fullName evidence="2">Uncharacterized protein</fullName>
    </submittedName>
</protein>
<name>E3NE60_CAERE</name>
<feature type="compositionally biased region" description="Gly residues" evidence="1">
    <location>
        <begin position="94"/>
        <end position="104"/>
    </location>
</feature>
<feature type="compositionally biased region" description="Basic and acidic residues" evidence="1">
    <location>
        <begin position="29"/>
        <end position="51"/>
    </location>
</feature>
<evidence type="ECO:0000313" key="2">
    <source>
        <dbReference type="EMBL" id="EFO94316.1"/>
    </source>
</evidence>
<reference evidence="2" key="1">
    <citation type="submission" date="2007-07" db="EMBL/GenBank/DDBJ databases">
        <title>PCAP assembly of the Caenorhabditis remanei genome.</title>
        <authorList>
            <consortium name="The Caenorhabditis remanei Sequencing Consortium"/>
            <person name="Wilson R.K."/>
        </authorList>
    </citation>
    <scope>NUCLEOTIDE SEQUENCE [LARGE SCALE GENOMIC DNA]</scope>
    <source>
        <strain evidence="2">PB4641</strain>
    </source>
</reference>
<organism evidence="3">
    <name type="scientific">Caenorhabditis remanei</name>
    <name type="common">Caenorhabditis vulgaris</name>
    <dbReference type="NCBI Taxonomy" id="31234"/>
    <lineage>
        <taxon>Eukaryota</taxon>
        <taxon>Metazoa</taxon>
        <taxon>Ecdysozoa</taxon>
        <taxon>Nematoda</taxon>
        <taxon>Chromadorea</taxon>
        <taxon>Rhabditida</taxon>
        <taxon>Rhabditina</taxon>
        <taxon>Rhabditomorpha</taxon>
        <taxon>Rhabditoidea</taxon>
        <taxon>Rhabditidae</taxon>
        <taxon>Peloderinae</taxon>
        <taxon>Caenorhabditis</taxon>
    </lineage>
</organism>
<dbReference type="EMBL" id="DS268618">
    <property type="protein sequence ID" value="EFO94316.1"/>
    <property type="molecule type" value="Genomic_DNA"/>
</dbReference>
<dbReference type="AlphaFoldDB" id="E3NE60"/>
<accession>E3NE60</accession>
<evidence type="ECO:0000256" key="1">
    <source>
        <dbReference type="SAM" id="MobiDB-lite"/>
    </source>
</evidence>
<feature type="compositionally biased region" description="Basic and acidic residues" evidence="1">
    <location>
        <begin position="77"/>
        <end position="93"/>
    </location>
</feature>
<feature type="non-terminal residue" evidence="2">
    <location>
        <position position="1"/>
    </location>
</feature>
<dbReference type="InParanoid" id="E3NE60"/>
<dbReference type="Proteomes" id="UP000008281">
    <property type="component" value="Unassembled WGS sequence"/>
</dbReference>
<evidence type="ECO:0000313" key="3">
    <source>
        <dbReference type="Proteomes" id="UP000008281"/>
    </source>
</evidence>
<keyword evidence="3" id="KW-1185">Reference proteome</keyword>
<feature type="region of interest" description="Disordered" evidence="1">
    <location>
        <begin position="1"/>
        <end position="104"/>
    </location>
</feature>
<gene>
    <name evidence="2" type="ORF">CRE_04303</name>
</gene>